<organism evidence="2 3">
    <name type="scientific">Macrophomina phaseolina (strain MS6)</name>
    <name type="common">Charcoal rot fungus</name>
    <dbReference type="NCBI Taxonomy" id="1126212"/>
    <lineage>
        <taxon>Eukaryota</taxon>
        <taxon>Fungi</taxon>
        <taxon>Dikarya</taxon>
        <taxon>Ascomycota</taxon>
        <taxon>Pezizomycotina</taxon>
        <taxon>Dothideomycetes</taxon>
        <taxon>Dothideomycetes incertae sedis</taxon>
        <taxon>Botryosphaeriales</taxon>
        <taxon>Botryosphaeriaceae</taxon>
        <taxon>Macrophomina</taxon>
    </lineage>
</organism>
<evidence type="ECO:0000256" key="1">
    <source>
        <dbReference type="SAM" id="MobiDB-lite"/>
    </source>
</evidence>
<evidence type="ECO:0008006" key="4">
    <source>
        <dbReference type="Google" id="ProtNLM"/>
    </source>
</evidence>
<dbReference type="Proteomes" id="UP000007129">
    <property type="component" value="Unassembled WGS sequence"/>
</dbReference>
<evidence type="ECO:0000313" key="3">
    <source>
        <dbReference type="Proteomes" id="UP000007129"/>
    </source>
</evidence>
<accession>K2SZ46</accession>
<dbReference type="Gene3D" id="1.10.510.10">
    <property type="entry name" value="Transferase(Phosphotransferase) domain 1"/>
    <property type="match status" value="1"/>
</dbReference>
<name>K2SZ46_MACPH</name>
<evidence type="ECO:0000313" key="2">
    <source>
        <dbReference type="EMBL" id="EKG21890.1"/>
    </source>
</evidence>
<dbReference type="HOGENOM" id="CLU_1563144_0_0_1"/>
<proteinExistence type="predicted"/>
<dbReference type="InParanoid" id="K2SZ46"/>
<dbReference type="OrthoDB" id="5986190at2759"/>
<protein>
    <recommendedName>
        <fullName evidence="4">Protein kinase domain-containing protein</fullName>
    </recommendedName>
</protein>
<sequence length="171" mass="19304">MFGLIKALLDIHHVRISEPGMPEEHLPSTMRGHFKRAAAQRKKKDTASPNEESADGNIHGTRTYGAPECYWPNDFIRSSCLSVDQNVDISSLGCVFSEAAVWVIKGRMLEKVGKEEQVPEAHSLCHRQHRRQSGIQVFMSFGTCPTKDANDPLRPSYNRFGQRAQNPFKRP</sequence>
<dbReference type="EMBL" id="AHHD01000035">
    <property type="protein sequence ID" value="EKG21890.1"/>
    <property type="molecule type" value="Genomic_DNA"/>
</dbReference>
<reference evidence="2 3" key="1">
    <citation type="journal article" date="2012" name="BMC Genomics">
        <title>Tools to kill: Genome of one of the most destructive plant pathogenic fungi Macrophomina phaseolina.</title>
        <authorList>
            <person name="Islam M.S."/>
            <person name="Haque M.S."/>
            <person name="Islam M.M."/>
            <person name="Emdad E.M."/>
            <person name="Halim A."/>
            <person name="Hossen Q.M.M."/>
            <person name="Hossain M.Z."/>
            <person name="Ahmed B."/>
            <person name="Rahim S."/>
            <person name="Rahman M.S."/>
            <person name="Alam M.M."/>
            <person name="Hou S."/>
            <person name="Wan X."/>
            <person name="Saito J.A."/>
            <person name="Alam M."/>
        </authorList>
    </citation>
    <scope>NUCLEOTIDE SEQUENCE [LARGE SCALE GENOMIC DNA]</scope>
    <source>
        <strain evidence="2 3">MS6</strain>
    </source>
</reference>
<dbReference type="VEuPathDB" id="FungiDB:MPH_00810"/>
<dbReference type="AlphaFoldDB" id="K2SZ46"/>
<feature type="region of interest" description="Disordered" evidence="1">
    <location>
        <begin position="34"/>
        <end position="59"/>
    </location>
</feature>
<gene>
    <name evidence="2" type="ORF">MPH_00810</name>
</gene>
<feature type="compositionally biased region" description="Basic residues" evidence="1">
    <location>
        <begin position="34"/>
        <end position="44"/>
    </location>
</feature>
<comment type="caution">
    <text evidence="2">The sequence shown here is derived from an EMBL/GenBank/DDBJ whole genome shotgun (WGS) entry which is preliminary data.</text>
</comment>
<feature type="region of interest" description="Disordered" evidence="1">
    <location>
        <begin position="148"/>
        <end position="171"/>
    </location>
</feature>